<reference evidence="1 2" key="1">
    <citation type="journal article" date="2018" name="Mol. Biol. Evol.">
        <title>Analysis of the draft genome of the red seaweed Gracilariopsis chorda provides insights into genome size evolution in Rhodophyta.</title>
        <authorList>
            <person name="Lee J."/>
            <person name="Yang E.C."/>
            <person name="Graf L."/>
            <person name="Yang J.H."/>
            <person name="Qiu H."/>
            <person name="Zel Zion U."/>
            <person name="Chan C.X."/>
            <person name="Stephens T.G."/>
            <person name="Weber A.P.M."/>
            <person name="Boo G.H."/>
            <person name="Boo S.M."/>
            <person name="Kim K.M."/>
            <person name="Shin Y."/>
            <person name="Jung M."/>
            <person name="Lee S.J."/>
            <person name="Yim H.S."/>
            <person name="Lee J.H."/>
            <person name="Bhattacharya D."/>
            <person name="Yoon H.S."/>
        </authorList>
    </citation>
    <scope>NUCLEOTIDE SEQUENCE [LARGE SCALE GENOMIC DNA]</scope>
    <source>
        <strain evidence="1 2">SKKU-2015</strain>
        <tissue evidence="1">Whole body</tissue>
    </source>
</reference>
<dbReference type="OrthoDB" id="125347at2759"/>
<evidence type="ECO:0000313" key="1">
    <source>
        <dbReference type="EMBL" id="PXF44331.1"/>
    </source>
</evidence>
<proteinExistence type="predicted"/>
<evidence type="ECO:0000313" key="2">
    <source>
        <dbReference type="Proteomes" id="UP000247409"/>
    </source>
</evidence>
<dbReference type="Proteomes" id="UP000247409">
    <property type="component" value="Unassembled WGS sequence"/>
</dbReference>
<name>A0A2V3IQE9_9FLOR</name>
<organism evidence="1 2">
    <name type="scientific">Gracilariopsis chorda</name>
    <dbReference type="NCBI Taxonomy" id="448386"/>
    <lineage>
        <taxon>Eukaryota</taxon>
        <taxon>Rhodophyta</taxon>
        <taxon>Florideophyceae</taxon>
        <taxon>Rhodymeniophycidae</taxon>
        <taxon>Gracilariales</taxon>
        <taxon>Gracilariaceae</taxon>
        <taxon>Gracilariopsis</taxon>
    </lineage>
</organism>
<gene>
    <name evidence="1" type="ORF">BWQ96_05895</name>
</gene>
<sequence length="37" mass="4372">MADVGRAFHDSEEYYEQAGVDEALYYLRKAKRVLYDV</sequence>
<dbReference type="AlphaFoldDB" id="A0A2V3IQE9"/>
<keyword evidence="2" id="KW-1185">Reference proteome</keyword>
<protein>
    <submittedName>
        <fullName evidence="1">Uncharacterized protein</fullName>
    </submittedName>
</protein>
<comment type="caution">
    <text evidence="1">The sequence shown here is derived from an EMBL/GenBank/DDBJ whole genome shotgun (WGS) entry which is preliminary data.</text>
</comment>
<dbReference type="EMBL" id="NBIV01000094">
    <property type="protein sequence ID" value="PXF44331.1"/>
    <property type="molecule type" value="Genomic_DNA"/>
</dbReference>
<accession>A0A2V3IQE9</accession>